<name>E6PSA6_9ZZZZ</name>
<dbReference type="EMBL" id="CABM01000047">
    <property type="protein sequence ID" value="CBH97813.1"/>
    <property type="molecule type" value="Genomic_DNA"/>
</dbReference>
<accession>E6PSA6</accession>
<feature type="compositionally biased region" description="Low complexity" evidence="1">
    <location>
        <begin position="55"/>
        <end position="71"/>
    </location>
</feature>
<evidence type="ECO:0000256" key="1">
    <source>
        <dbReference type="SAM" id="MobiDB-lite"/>
    </source>
</evidence>
<organism evidence="2">
    <name type="scientific">mine drainage metagenome</name>
    <dbReference type="NCBI Taxonomy" id="410659"/>
    <lineage>
        <taxon>unclassified sequences</taxon>
        <taxon>metagenomes</taxon>
        <taxon>ecological metagenomes</taxon>
    </lineage>
</organism>
<comment type="caution">
    <text evidence="2">The sequence shown here is derived from an EMBL/GenBank/DDBJ whole genome shotgun (WGS) entry which is preliminary data.</text>
</comment>
<proteinExistence type="predicted"/>
<gene>
    <name evidence="2" type="ORF">CARN2_3288</name>
</gene>
<dbReference type="AlphaFoldDB" id="E6PSA6"/>
<sequence>MQVANTGSSVKTSKAGQTPVRAATPVLRKTGKLAPTVKATPTTRVQAKVKAPGRKTAPAKAVKPTPASAAKPPKLKLVRDSFTIPRNEYAVLDALKDRLVDVKRPAKKSEVLRAGIALLATLSDVALLAALEAVPAIKTGRPKKAK</sequence>
<evidence type="ECO:0000313" key="2">
    <source>
        <dbReference type="EMBL" id="CBH97813.1"/>
    </source>
</evidence>
<feature type="region of interest" description="Disordered" evidence="1">
    <location>
        <begin position="1"/>
        <end position="71"/>
    </location>
</feature>
<reference evidence="2" key="1">
    <citation type="submission" date="2009-10" db="EMBL/GenBank/DDBJ databases">
        <title>Diversity of trophic interactions inside an arsenic-rich microbial ecosystem.</title>
        <authorList>
            <person name="Bertin P.N."/>
            <person name="Heinrich-Salmeron A."/>
            <person name="Pelletier E."/>
            <person name="Goulhen-Chollet F."/>
            <person name="Arsene-Ploetze F."/>
            <person name="Gallien S."/>
            <person name="Calteau A."/>
            <person name="Vallenet D."/>
            <person name="Casiot C."/>
            <person name="Chane-Woon-Ming B."/>
            <person name="Giloteaux L."/>
            <person name="Barakat M."/>
            <person name="Bonnefoy V."/>
            <person name="Bruneel O."/>
            <person name="Chandler M."/>
            <person name="Cleiss J."/>
            <person name="Duran R."/>
            <person name="Elbaz-Poulichet F."/>
            <person name="Fonknechten N."/>
            <person name="Lauga B."/>
            <person name="Mornico D."/>
            <person name="Ortet P."/>
            <person name="Schaeffer C."/>
            <person name="Siguier P."/>
            <person name="Alexander Thil Smith A."/>
            <person name="Van Dorsselaer A."/>
            <person name="Weissenbach J."/>
            <person name="Medigue C."/>
            <person name="Le Paslier D."/>
        </authorList>
    </citation>
    <scope>NUCLEOTIDE SEQUENCE</scope>
</reference>
<feature type="compositionally biased region" description="Polar residues" evidence="1">
    <location>
        <begin position="1"/>
        <end position="16"/>
    </location>
</feature>
<protein>
    <submittedName>
        <fullName evidence="2">Uncharacterized protein</fullName>
    </submittedName>
</protein>